<dbReference type="InterPro" id="IPR052345">
    <property type="entry name" value="Rad_response_metalloprotease"/>
</dbReference>
<protein>
    <submittedName>
        <fullName evidence="2">ImmA/IrrE family metallo-endopeptidase</fullName>
    </submittedName>
</protein>
<dbReference type="EMBL" id="JABGBW010000001">
    <property type="protein sequence ID" value="MBC2575230.1"/>
    <property type="molecule type" value="Genomic_DNA"/>
</dbReference>
<comment type="caution">
    <text evidence="2">The sequence shown here is derived from an EMBL/GenBank/DDBJ whole genome shotgun (WGS) entry which is preliminary data.</text>
</comment>
<accession>A0ABR6TIU1</accession>
<feature type="domain" description="IrrE N-terminal-like" evidence="1">
    <location>
        <begin position="51"/>
        <end position="180"/>
    </location>
</feature>
<dbReference type="Pfam" id="PF06114">
    <property type="entry name" value="Peptidase_M78"/>
    <property type="match status" value="1"/>
</dbReference>
<organism evidence="2 3">
    <name type="scientific">Peptostreptococcus canis</name>
    <dbReference type="NCBI Taxonomy" id="1159213"/>
    <lineage>
        <taxon>Bacteria</taxon>
        <taxon>Bacillati</taxon>
        <taxon>Bacillota</taxon>
        <taxon>Clostridia</taxon>
        <taxon>Peptostreptococcales</taxon>
        <taxon>Peptostreptococcaceae</taxon>
        <taxon>Peptostreptococcus</taxon>
    </lineage>
</organism>
<reference evidence="2 3" key="1">
    <citation type="submission" date="2020-05" db="EMBL/GenBank/DDBJ databases">
        <title>Draft genome of xy-202 and genomic insight in genome of the genus Peptostreptococcus.</title>
        <authorList>
            <person name="Zhang Z."/>
        </authorList>
    </citation>
    <scope>NUCLEOTIDE SEQUENCE [LARGE SCALE GENOMIC DNA]</scope>
    <source>
        <strain evidence="2 3">DSM 27025</strain>
    </source>
</reference>
<sequence>MKKLDNPKLISAIDEYALFAREMILGDYNNKVLFDMVQEKGIELFGIWDAKYDGICIWNSETNKPQIYLNMEQSEERRLFTLAHELGHLFIDYEWSPNKKIESDQDKRVLSINFRDKDKASDTTEIKERIVNQFAGAFLMPKDKVEKVIADCDNKEDPECMILAVKKHFGVTYKAATNRLIMLEKIYVK</sequence>
<dbReference type="PANTHER" id="PTHR43236">
    <property type="entry name" value="ANTITOXIN HIGA1"/>
    <property type="match status" value="1"/>
</dbReference>
<proteinExistence type="predicted"/>
<dbReference type="Gene3D" id="1.10.10.2910">
    <property type="match status" value="1"/>
</dbReference>
<dbReference type="InterPro" id="IPR010359">
    <property type="entry name" value="IrrE_HExxH"/>
</dbReference>
<evidence type="ECO:0000259" key="1">
    <source>
        <dbReference type="Pfam" id="PF06114"/>
    </source>
</evidence>
<dbReference type="RefSeq" id="WP_185623267.1">
    <property type="nucleotide sequence ID" value="NZ_JABGBW010000001.1"/>
</dbReference>
<name>A0ABR6TIU1_9FIRM</name>
<gene>
    <name evidence="2" type="ORF">HLB29_00830</name>
</gene>
<evidence type="ECO:0000313" key="2">
    <source>
        <dbReference type="EMBL" id="MBC2575230.1"/>
    </source>
</evidence>
<evidence type="ECO:0000313" key="3">
    <source>
        <dbReference type="Proteomes" id="UP000713904"/>
    </source>
</evidence>
<keyword evidence="3" id="KW-1185">Reference proteome</keyword>
<dbReference type="PANTHER" id="PTHR43236:SF1">
    <property type="entry name" value="BLL7220 PROTEIN"/>
    <property type="match status" value="1"/>
</dbReference>
<dbReference type="Proteomes" id="UP000713904">
    <property type="component" value="Unassembled WGS sequence"/>
</dbReference>